<protein>
    <submittedName>
        <fullName evidence="1">Aquaporin-like protein</fullName>
    </submittedName>
</protein>
<name>A0ACD0NXE9_9BASI</name>
<evidence type="ECO:0000313" key="2">
    <source>
        <dbReference type="Proteomes" id="UP000245626"/>
    </source>
</evidence>
<evidence type="ECO:0000313" key="1">
    <source>
        <dbReference type="EMBL" id="PWN50515.1"/>
    </source>
</evidence>
<proteinExistence type="predicted"/>
<accession>A0ACD0NXE9</accession>
<reference evidence="1 2" key="1">
    <citation type="journal article" date="2018" name="Mol. Biol. Evol.">
        <title>Broad Genomic Sampling Reveals a Smut Pathogenic Ancestry of the Fungal Clade Ustilaginomycotina.</title>
        <authorList>
            <person name="Kijpornyongpan T."/>
            <person name="Mondo S.J."/>
            <person name="Barry K."/>
            <person name="Sandor L."/>
            <person name="Lee J."/>
            <person name="Lipzen A."/>
            <person name="Pangilinan J."/>
            <person name="LaButti K."/>
            <person name="Hainaut M."/>
            <person name="Henrissat B."/>
            <person name="Grigoriev I.V."/>
            <person name="Spatafora J.W."/>
            <person name="Aime M.C."/>
        </authorList>
    </citation>
    <scope>NUCLEOTIDE SEQUENCE [LARGE SCALE GENOMIC DNA]</scope>
    <source>
        <strain evidence="1 2">SA 807</strain>
    </source>
</reference>
<dbReference type="Proteomes" id="UP000245626">
    <property type="component" value="Unassembled WGS sequence"/>
</dbReference>
<organism evidence="1 2">
    <name type="scientific">Violaceomyces palustris</name>
    <dbReference type="NCBI Taxonomy" id="1673888"/>
    <lineage>
        <taxon>Eukaryota</taxon>
        <taxon>Fungi</taxon>
        <taxon>Dikarya</taxon>
        <taxon>Basidiomycota</taxon>
        <taxon>Ustilaginomycotina</taxon>
        <taxon>Ustilaginomycetes</taxon>
        <taxon>Violaceomycetales</taxon>
        <taxon>Violaceomycetaceae</taxon>
        <taxon>Violaceomyces</taxon>
    </lineage>
</organism>
<keyword evidence="2" id="KW-1185">Reference proteome</keyword>
<gene>
    <name evidence="1" type="ORF">IE53DRAFT_91973</name>
</gene>
<dbReference type="EMBL" id="KZ819924">
    <property type="protein sequence ID" value="PWN50515.1"/>
    <property type="molecule type" value="Genomic_DNA"/>
</dbReference>
<sequence>MLSNPSNSGFPEGHALESQPTGFAPKSEDQVIEEKLPEFMKIDATAHEKDKQEYKVAIRKRLYLKNLLVAFVAEFAGTFLFLFFSFGIATQASNAGDADVQQTNTDGSLNTNAPPNTPVLLYSSLGFGFSLAVNAWTFYRISGGLFNPAVTLALTLTGTLTWYKCIILTFSQIAGAIAAAAASTAILPGPVNARTTLSNGISIPQGLFLEFFLTAQLIFAIFMLAAEKHRGTFLAPVGIGLALFIGELLGTNYTGGSLNPARSLGPDVVLGKFDQYHWIYWVGPYAAAIFTAGFYQLLKYFQYETVNTGQDADETKQILRDPYGRIIGAIDLIDAIDFHYETPEETTGLINKDRSVSKDSSKGILPI</sequence>